<dbReference type="EMBL" id="JBAKBA010000015">
    <property type="protein sequence ID" value="MEL0659107.1"/>
    <property type="molecule type" value="Genomic_DNA"/>
</dbReference>
<dbReference type="Pfam" id="PF17784">
    <property type="entry name" value="Sulfotransfer_4"/>
    <property type="match status" value="1"/>
</dbReference>
<proteinExistence type="predicted"/>
<dbReference type="RefSeq" id="WP_341627698.1">
    <property type="nucleotide sequence ID" value="NZ_JBAKBA010000015.1"/>
</dbReference>
<name>A0ABU9HBT8_9GAMM</name>
<reference evidence="1 2" key="1">
    <citation type="submission" date="2024-02" db="EMBL/GenBank/DDBJ databases">
        <title>Bacteria isolated from the canopy kelp, Nereocystis luetkeana.</title>
        <authorList>
            <person name="Pfister C.A."/>
            <person name="Younker I.T."/>
            <person name="Light S.H."/>
        </authorList>
    </citation>
    <scope>NUCLEOTIDE SEQUENCE [LARGE SCALE GENOMIC DNA]</scope>
    <source>
        <strain evidence="1 2">TI.2.07</strain>
    </source>
</reference>
<dbReference type="PANTHER" id="PTHR36978">
    <property type="entry name" value="P-LOOP CONTAINING NUCLEOTIDE TRIPHOSPHATE HYDROLASE"/>
    <property type="match status" value="1"/>
</dbReference>
<dbReference type="Proteomes" id="UP001366060">
    <property type="component" value="Unassembled WGS sequence"/>
</dbReference>
<dbReference type="InterPro" id="IPR027417">
    <property type="entry name" value="P-loop_NTPase"/>
</dbReference>
<comment type="caution">
    <text evidence="1">The sequence shown here is derived from an EMBL/GenBank/DDBJ whole genome shotgun (WGS) entry which is preliminary data.</text>
</comment>
<dbReference type="Gene3D" id="3.40.50.300">
    <property type="entry name" value="P-loop containing nucleotide triphosphate hydrolases"/>
    <property type="match status" value="1"/>
</dbReference>
<gene>
    <name evidence="1" type="ORF">V6255_08125</name>
</gene>
<sequence>MNEESKIFVIGLPRTGTTSISVAMLEAGFKVAHTAFTKEAFRLADVISDAPCFSDFKQLDQLFPGSKFIYLDRELKHWLPSMQRLLNKMAPALKPKTGSFSPVLKRSFNETFVTNNDKLLSDLHLTNCYLKHKKQVQSYFKERENLLIINLSEHDSFYKLCLFLSLPYQDGQLFPHLNQGSQVANWKAYKHKNKISSFSSGKDHRQFFNY</sequence>
<protein>
    <submittedName>
        <fullName evidence="1">Sulfotransferase</fullName>
    </submittedName>
</protein>
<dbReference type="InterPro" id="IPR040632">
    <property type="entry name" value="Sulfotransfer_4"/>
</dbReference>
<organism evidence="1 2">
    <name type="scientific">Psychromonas arctica</name>
    <dbReference type="NCBI Taxonomy" id="168275"/>
    <lineage>
        <taxon>Bacteria</taxon>
        <taxon>Pseudomonadati</taxon>
        <taxon>Pseudomonadota</taxon>
        <taxon>Gammaproteobacteria</taxon>
        <taxon>Alteromonadales</taxon>
        <taxon>Psychromonadaceae</taxon>
        <taxon>Psychromonas</taxon>
    </lineage>
</organism>
<keyword evidence="2" id="KW-1185">Reference proteome</keyword>
<dbReference type="SUPFAM" id="SSF52540">
    <property type="entry name" value="P-loop containing nucleoside triphosphate hydrolases"/>
    <property type="match status" value="1"/>
</dbReference>
<dbReference type="PANTHER" id="PTHR36978:SF4">
    <property type="entry name" value="P-LOOP CONTAINING NUCLEOSIDE TRIPHOSPHATE HYDROLASE PROTEIN"/>
    <property type="match status" value="1"/>
</dbReference>
<evidence type="ECO:0000313" key="1">
    <source>
        <dbReference type="EMBL" id="MEL0659107.1"/>
    </source>
</evidence>
<accession>A0ABU9HBT8</accession>
<evidence type="ECO:0000313" key="2">
    <source>
        <dbReference type="Proteomes" id="UP001366060"/>
    </source>
</evidence>